<comment type="similarity">
    <text evidence="7 8">Belongs to the PINc/VapC protein family.</text>
</comment>
<evidence type="ECO:0000256" key="5">
    <source>
        <dbReference type="ARBA" id="ARBA00022801"/>
    </source>
</evidence>
<name>A0ABX8WWM3_9CYAN</name>
<dbReference type="PANTHER" id="PTHR33653:SF1">
    <property type="entry name" value="RIBONUCLEASE VAPC2"/>
    <property type="match status" value="1"/>
</dbReference>
<feature type="binding site" evidence="8">
    <location>
        <position position="91"/>
    </location>
    <ligand>
        <name>Mg(2+)</name>
        <dbReference type="ChEBI" id="CHEBI:18420"/>
    </ligand>
</feature>
<organism evidence="10 11">
    <name type="scientific">Sphaerospermopsis torques-reginae ITEP-024</name>
    <dbReference type="NCBI Taxonomy" id="984208"/>
    <lineage>
        <taxon>Bacteria</taxon>
        <taxon>Bacillati</taxon>
        <taxon>Cyanobacteriota</taxon>
        <taxon>Cyanophyceae</taxon>
        <taxon>Nostocales</taxon>
        <taxon>Aphanizomenonaceae</taxon>
        <taxon>Sphaerospermopsis</taxon>
        <taxon>Sphaerospermopsis torques-reginae</taxon>
    </lineage>
</organism>
<dbReference type="InterPro" id="IPR002716">
    <property type="entry name" value="PIN_dom"/>
</dbReference>
<dbReference type="EMBL" id="CP080598">
    <property type="protein sequence ID" value="QYX30822.1"/>
    <property type="molecule type" value="Genomic_DNA"/>
</dbReference>
<evidence type="ECO:0000256" key="4">
    <source>
        <dbReference type="ARBA" id="ARBA00022723"/>
    </source>
</evidence>
<feature type="domain" description="PIN" evidence="9">
    <location>
        <begin position="2"/>
        <end position="112"/>
    </location>
</feature>
<dbReference type="RefSeq" id="WP_220608955.1">
    <property type="nucleotide sequence ID" value="NZ_CP080598.1"/>
</dbReference>
<evidence type="ECO:0000256" key="1">
    <source>
        <dbReference type="ARBA" id="ARBA00001946"/>
    </source>
</evidence>
<feature type="binding site" evidence="8">
    <location>
        <position position="5"/>
    </location>
    <ligand>
        <name>Mg(2+)</name>
        <dbReference type="ChEBI" id="CHEBI:18420"/>
    </ligand>
</feature>
<dbReference type="Pfam" id="PF01850">
    <property type="entry name" value="PIN"/>
    <property type="match status" value="1"/>
</dbReference>
<keyword evidence="8" id="KW-0800">Toxin</keyword>
<keyword evidence="3 8" id="KW-0540">Nuclease</keyword>
<evidence type="ECO:0000259" key="9">
    <source>
        <dbReference type="Pfam" id="PF01850"/>
    </source>
</evidence>
<gene>
    <name evidence="8" type="primary">vapC</name>
    <name evidence="10" type="ORF">K2F26_18415</name>
</gene>
<proteinExistence type="inferred from homology"/>
<dbReference type="PANTHER" id="PTHR33653">
    <property type="entry name" value="RIBONUCLEASE VAPC2"/>
    <property type="match status" value="1"/>
</dbReference>
<keyword evidence="5 8" id="KW-0378">Hydrolase</keyword>
<evidence type="ECO:0000256" key="7">
    <source>
        <dbReference type="ARBA" id="ARBA00038093"/>
    </source>
</evidence>
<evidence type="ECO:0000313" key="10">
    <source>
        <dbReference type="EMBL" id="QYX30822.1"/>
    </source>
</evidence>
<dbReference type="HAMAP" id="MF_00265">
    <property type="entry name" value="VapC_Nob1"/>
    <property type="match status" value="1"/>
</dbReference>
<dbReference type="SUPFAM" id="SSF88723">
    <property type="entry name" value="PIN domain-like"/>
    <property type="match status" value="1"/>
</dbReference>
<accession>A0ABX8WWM3</accession>
<comment type="cofactor">
    <cofactor evidence="1 8">
        <name>Mg(2+)</name>
        <dbReference type="ChEBI" id="CHEBI:18420"/>
    </cofactor>
</comment>
<evidence type="ECO:0000256" key="3">
    <source>
        <dbReference type="ARBA" id="ARBA00022722"/>
    </source>
</evidence>
<dbReference type="InterPro" id="IPR050556">
    <property type="entry name" value="Type_II_TA_system_RNase"/>
</dbReference>
<reference evidence="10 11" key="1">
    <citation type="journal article" date="2022" name="J. Am. Chem. Soc.">
        <title>Biosynthesis of Guanitoxin Enables Global Environmental Detection in Freshwater Cyanobacteria.</title>
        <authorList>
            <person name="Lima S.T."/>
            <person name="Fallon T.R."/>
            <person name="Cordoza J.L."/>
            <person name="Chekan J.R."/>
            <person name="Delbaje E."/>
            <person name="Hopiavuori A.R."/>
            <person name="Alvarenga D.O."/>
            <person name="Wood S.M."/>
            <person name="Luhavaya H."/>
            <person name="Baumgartner J.T."/>
            <person name="Dorr F.A."/>
            <person name="Etchegaray A."/>
            <person name="Pinto E."/>
            <person name="McKinnie S.M.K."/>
            <person name="Fiore M.F."/>
            <person name="Moore B.S."/>
        </authorList>
    </citation>
    <scope>NUCLEOTIDE SEQUENCE [LARGE SCALE GENOMIC DNA]</scope>
    <source>
        <strain evidence="10 11">ITEP-024</strain>
    </source>
</reference>
<evidence type="ECO:0000256" key="6">
    <source>
        <dbReference type="ARBA" id="ARBA00022842"/>
    </source>
</evidence>
<dbReference type="Proteomes" id="UP000826540">
    <property type="component" value="Chromosome"/>
</dbReference>
<keyword evidence="4 8" id="KW-0479">Metal-binding</keyword>
<evidence type="ECO:0000256" key="8">
    <source>
        <dbReference type="HAMAP-Rule" id="MF_00265"/>
    </source>
</evidence>
<sequence>MILLDSDIVIDFLRKYPPAIIWLSSLGDEEIALPGYVAMELMQGCKNKLELQEIKKFIANVEVIWPTPETCDQALEVFANYHLSHNLGLIDALIGQTSIAFGLPLHTFNVKHYAVIPGLITVQPYQRL</sequence>
<keyword evidence="6 8" id="KW-0460">Magnesium</keyword>
<comment type="function">
    <text evidence="8">Toxic component of a toxin-antitoxin (TA) system. An RNase.</text>
</comment>
<keyword evidence="11" id="KW-1185">Reference proteome</keyword>
<evidence type="ECO:0000256" key="2">
    <source>
        <dbReference type="ARBA" id="ARBA00022649"/>
    </source>
</evidence>
<dbReference type="EC" id="3.1.-.-" evidence="8"/>
<dbReference type="InterPro" id="IPR029060">
    <property type="entry name" value="PIN-like_dom_sf"/>
</dbReference>
<dbReference type="Gene3D" id="3.40.50.1010">
    <property type="entry name" value="5'-nuclease"/>
    <property type="match status" value="1"/>
</dbReference>
<protein>
    <recommendedName>
        <fullName evidence="8">Ribonuclease VapC</fullName>
        <shortName evidence="8">RNase VapC</shortName>
        <ecNumber evidence="8">3.1.-.-</ecNumber>
    </recommendedName>
    <alternativeName>
        <fullName evidence="8">Toxin VapC</fullName>
    </alternativeName>
</protein>
<dbReference type="InterPro" id="IPR022907">
    <property type="entry name" value="VapC_family"/>
</dbReference>
<keyword evidence="2 8" id="KW-1277">Toxin-antitoxin system</keyword>
<evidence type="ECO:0000313" key="11">
    <source>
        <dbReference type="Proteomes" id="UP000826540"/>
    </source>
</evidence>
<dbReference type="CDD" id="cd18741">
    <property type="entry name" value="PIN_VapC4-5_FitB-like"/>
    <property type="match status" value="1"/>
</dbReference>